<dbReference type="EMBL" id="JAIWQS010000012">
    <property type="protein sequence ID" value="KAJ8749243.1"/>
    <property type="molecule type" value="Genomic_DNA"/>
</dbReference>
<gene>
    <name evidence="1" type="ORF">K2173_018722</name>
</gene>
<evidence type="ECO:0008006" key="3">
    <source>
        <dbReference type="Google" id="ProtNLM"/>
    </source>
</evidence>
<dbReference type="SMART" id="SM00542">
    <property type="entry name" value="FYRC"/>
    <property type="match status" value="1"/>
</dbReference>
<dbReference type="InterPro" id="IPR003889">
    <property type="entry name" value="FYrich_C"/>
</dbReference>
<dbReference type="GO" id="GO:0005634">
    <property type="term" value="C:nucleus"/>
    <property type="evidence" value="ECO:0007669"/>
    <property type="project" value="InterPro"/>
</dbReference>
<dbReference type="Gene3D" id="3.30.160.360">
    <property type="match status" value="1"/>
</dbReference>
<dbReference type="Pfam" id="PF05965">
    <property type="entry name" value="FYRC"/>
    <property type="match status" value="1"/>
</dbReference>
<evidence type="ECO:0000313" key="2">
    <source>
        <dbReference type="Proteomes" id="UP001159364"/>
    </source>
</evidence>
<organism evidence="1 2">
    <name type="scientific">Erythroxylum novogranatense</name>
    <dbReference type="NCBI Taxonomy" id="1862640"/>
    <lineage>
        <taxon>Eukaryota</taxon>
        <taxon>Viridiplantae</taxon>
        <taxon>Streptophyta</taxon>
        <taxon>Embryophyta</taxon>
        <taxon>Tracheophyta</taxon>
        <taxon>Spermatophyta</taxon>
        <taxon>Magnoliopsida</taxon>
        <taxon>eudicotyledons</taxon>
        <taxon>Gunneridae</taxon>
        <taxon>Pentapetalae</taxon>
        <taxon>rosids</taxon>
        <taxon>fabids</taxon>
        <taxon>Malpighiales</taxon>
        <taxon>Erythroxylaceae</taxon>
        <taxon>Erythroxylum</taxon>
    </lineage>
</organism>
<keyword evidence="2" id="KW-1185">Reference proteome</keyword>
<protein>
    <recommendedName>
        <fullName evidence="3">FYR N-terminal domain-containing protein</fullName>
    </recommendedName>
</protein>
<accession>A0AAV8SB19</accession>
<dbReference type="AlphaFoldDB" id="A0AAV8SB19"/>
<comment type="caution">
    <text evidence="1">The sequence shown here is derived from an EMBL/GenBank/DDBJ whole genome shotgun (WGS) entry which is preliminary data.</text>
</comment>
<dbReference type="PROSITE" id="PS51543">
    <property type="entry name" value="FYRC"/>
    <property type="match status" value="1"/>
</dbReference>
<proteinExistence type="predicted"/>
<reference evidence="1 2" key="1">
    <citation type="submission" date="2021-09" db="EMBL/GenBank/DDBJ databases">
        <title>Genomic insights and catalytic innovation underlie evolution of tropane alkaloids biosynthesis.</title>
        <authorList>
            <person name="Wang Y.-J."/>
            <person name="Tian T."/>
            <person name="Huang J.-P."/>
            <person name="Huang S.-X."/>
        </authorList>
    </citation>
    <scope>NUCLEOTIDE SEQUENCE [LARGE SCALE GENOMIC DNA]</scope>
    <source>
        <strain evidence="1">KIB-2018</strain>
        <tissue evidence="1">Leaf</tissue>
    </source>
</reference>
<evidence type="ECO:0000313" key="1">
    <source>
        <dbReference type="EMBL" id="KAJ8749243.1"/>
    </source>
</evidence>
<sequence>MEVLRDEESKIRPLFRVTLDNGEQIKGSTPSACWKKIYKRMKFENGTSNSIDGENGLERVYESGSDMFGFSNPEVIKLIKGLSKSRLSSM</sequence>
<name>A0AAV8SB19_9ROSI</name>
<dbReference type="Proteomes" id="UP001159364">
    <property type="component" value="Linkage Group LG12"/>
</dbReference>